<sequence>MRAPRTEPMMMPTRAPTESAELAPTTAGGMADAEEEADKEEEVGEVNDDVGRDEAEAEGDEGVAEVEVGVVVAVAEVVVDVGVAEVDAGLERPPYVQSPSSGILGP</sequence>
<name>A0A8H6ZDY5_9AGAR</name>
<dbReference type="EMBL" id="JACAZH010000002">
    <property type="protein sequence ID" value="KAF7375544.1"/>
    <property type="molecule type" value="Genomic_DNA"/>
</dbReference>
<proteinExistence type="predicted"/>
<accession>A0A8H6ZDY5</accession>
<feature type="region of interest" description="Disordered" evidence="1">
    <location>
        <begin position="86"/>
        <end position="106"/>
    </location>
</feature>
<reference evidence="2" key="1">
    <citation type="submission" date="2020-05" db="EMBL/GenBank/DDBJ databases">
        <title>Mycena genomes resolve the evolution of fungal bioluminescence.</title>
        <authorList>
            <person name="Tsai I.J."/>
        </authorList>
    </citation>
    <scope>NUCLEOTIDE SEQUENCE</scope>
    <source>
        <strain evidence="2">160909Yilan</strain>
    </source>
</reference>
<dbReference type="AlphaFoldDB" id="A0A8H6ZDY5"/>
<dbReference type="Proteomes" id="UP000623467">
    <property type="component" value="Unassembled WGS sequence"/>
</dbReference>
<feature type="compositionally biased region" description="Polar residues" evidence="1">
    <location>
        <begin position="97"/>
        <end position="106"/>
    </location>
</feature>
<evidence type="ECO:0000256" key="1">
    <source>
        <dbReference type="SAM" id="MobiDB-lite"/>
    </source>
</evidence>
<evidence type="ECO:0000313" key="3">
    <source>
        <dbReference type="Proteomes" id="UP000623467"/>
    </source>
</evidence>
<evidence type="ECO:0000313" key="2">
    <source>
        <dbReference type="EMBL" id="KAF7375544.1"/>
    </source>
</evidence>
<feature type="region of interest" description="Disordered" evidence="1">
    <location>
        <begin position="1"/>
        <end position="63"/>
    </location>
</feature>
<keyword evidence="3" id="KW-1185">Reference proteome</keyword>
<organism evidence="2 3">
    <name type="scientific">Mycena sanguinolenta</name>
    <dbReference type="NCBI Taxonomy" id="230812"/>
    <lineage>
        <taxon>Eukaryota</taxon>
        <taxon>Fungi</taxon>
        <taxon>Dikarya</taxon>
        <taxon>Basidiomycota</taxon>
        <taxon>Agaricomycotina</taxon>
        <taxon>Agaricomycetes</taxon>
        <taxon>Agaricomycetidae</taxon>
        <taxon>Agaricales</taxon>
        <taxon>Marasmiineae</taxon>
        <taxon>Mycenaceae</taxon>
        <taxon>Mycena</taxon>
    </lineage>
</organism>
<gene>
    <name evidence="2" type="ORF">MSAN_00442600</name>
</gene>
<feature type="compositionally biased region" description="Acidic residues" evidence="1">
    <location>
        <begin position="32"/>
        <end position="48"/>
    </location>
</feature>
<comment type="caution">
    <text evidence="2">The sequence shown here is derived from an EMBL/GenBank/DDBJ whole genome shotgun (WGS) entry which is preliminary data.</text>
</comment>
<protein>
    <submittedName>
        <fullName evidence="2">Uncharacterized protein</fullName>
    </submittedName>
</protein>